<proteinExistence type="predicted"/>
<feature type="chain" id="PRO_5042466031" evidence="1">
    <location>
        <begin position="16"/>
        <end position="116"/>
    </location>
</feature>
<sequence>MRNALFLLLPFSLLAESSFITPLEYASSLYKNPRGIGCHKCHGEFGEGRIVATYEHKNEKKSFVGPVINSMDFNDFFKSLNVRKNGMPRYFLTQKEIKALYFYLQEKKKENISNVK</sequence>
<evidence type="ECO:0000313" key="2">
    <source>
        <dbReference type="EMBL" id="QFR43330.1"/>
    </source>
</evidence>
<dbReference type="GO" id="GO:0009055">
    <property type="term" value="F:electron transfer activity"/>
    <property type="evidence" value="ECO:0007669"/>
    <property type="project" value="InterPro"/>
</dbReference>
<dbReference type="EMBL" id="CP041166">
    <property type="protein sequence ID" value="QFR43330.1"/>
    <property type="molecule type" value="Genomic_DNA"/>
</dbReference>
<dbReference type="KEGG" id="suln:FJR47_05210"/>
<evidence type="ECO:0000256" key="1">
    <source>
        <dbReference type="SAM" id="SignalP"/>
    </source>
</evidence>
<protein>
    <submittedName>
        <fullName evidence="2">Cytochrome c</fullName>
    </submittedName>
</protein>
<reference evidence="3" key="1">
    <citation type="submission" date="2019-06" db="EMBL/GenBank/DDBJ databases">
        <title>Sulfurimonas gotlandica sp. nov., a chemoautotrophic and psychrotolerant epsilonproteobacterium isolated from a pelagic redoxcline, and an emended description of the genus Sulfurimonas.</title>
        <authorList>
            <person name="Wang S."/>
            <person name="Jiang L."/>
            <person name="Shao Z."/>
        </authorList>
    </citation>
    <scope>NUCLEOTIDE SEQUENCE [LARGE SCALE GENOMIC DNA]</scope>
    <source>
        <strain evidence="3">1-1N</strain>
    </source>
</reference>
<dbReference type="RefSeq" id="WP_152299393.1">
    <property type="nucleotide sequence ID" value="NZ_CP041166.1"/>
</dbReference>
<accession>A0AAJ4DMS4</accession>
<feature type="signal peptide" evidence="1">
    <location>
        <begin position="1"/>
        <end position="15"/>
    </location>
</feature>
<dbReference type="AlphaFoldDB" id="A0AAJ4DMS4"/>
<gene>
    <name evidence="2" type="ORF">FJR47_05210</name>
</gene>
<keyword evidence="3" id="KW-1185">Reference proteome</keyword>
<keyword evidence="1" id="KW-0732">Signal</keyword>
<dbReference type="GO" id="GO:0020037">
    <property type="term" value="F:heme binding"/>
    <property type="evidence" value="ECO:0007669"/>
    <property type="project" value="InterPro"/>
</dbReference>
<dbReference type="InterPro" id="IPR036909">
    <property type="entry name" value="Cyt_c-like_dom_sf"/>
</dbReference>
<evidence type="ECO:0000313" key="3">
    <source>
        <dbReference type="Proteomes" id="UP000326061"/>
    </source>
</evidence>
<name>A0AAJ4DMS4_9BACT</name>
<dbReference type="SUPFAM" id="SSF46626">
    <property type="entry name" value="Cytochrome c"/>
    <property type="match status" value="1"/>
</dbReference>
<dbReference type="Gene3D" id="1.10.760.10">
    <property type="entry name" value="Cytochrome c-like domain"/>
    <property type="match status" value="1"/>
</dbReference>
<dbReference type="Proteomes" id="UP000326061">
    <property type="component" value="Chromosome"/>
</dbReference>
<organism evidence="2 3">
    <name type="scientific">Sulfurimonas xiamenensis</name>
    <dbReference type="NCBI Taxonomy" id="2590021"/>
    <lineage>
        <taxon>Bacteria</taxon>
        <taxon>Pseudomonadati</taxon>
        <taxon>Campylobacterota</taxon>
        <taxon>Epsilonproteobacteria</taxon>
        <taxon>Campylobacterales</taxon>
        <taxon>Sulfurimonadaceae</taxon>
        <taxon>Sulfurimonas</taxon>
    </lineage>
</organism>